<feature type="chain" id="PRO_5038762633" evidence="1">
    <location>
        <begin position="20"/>
        <end position="80"/>
    </location>
</feature>
<dbReference type="PROSITE" id="PS51257">
    <property type="entry name" value="PROKAR_LIPOPROTEIN"/>
    <property type="match status" value="1"/>
</dbReference>
<gene>
    <name evidence="2" type="ORF">SAMN05216251_13051</name>
</gene>
<dbReference type="EMBL" id="FONG01000030">
    <property type="protein sequence ID" value="SFF81532.1"/>
    <property type="molecule type" value="Genomic_DNA"/>
</dbReference>
<evidence type="ECO:0000313" key="2">
    <source>
        <dbReference type="EMBL" id="SFF81532.1"/>
    </source>
</evidence>
<keyword evidence="3" id="KW-1185">Reference proteome</keyword>
<name>A0A1I2LPT1_9ACTN</name>
<keyword evidence="1" id="KW-0732">Signal</keyword>
<sequence length="80" mass="7968">MKRIAGFVTIATLSCTVLGGVAAVTSVIPGAPAHTAHVLADGDDGLPTPPPATTDPCSLPVPLPGITCPNPNNPDTWGWG</sequence>
<feature type="signal peptide" evidence="1">
    <location>
        <begin position="1"/>
        <end position="19"/>
    </location>
</feature>
<dbReference type="AlphaFoldDB" id="A0A1I2LPT1"/>
<evidence type="ECO:0000313" key="3">
    <source>
        <dbReference type="Proteomes" id="UP000199323"/>
    </source>
</evidence>
<evidence type="ECO:0000256" key="1">
    <source>
        <dbReference type="SAM" id="SignalP"/>
    </source>
</evidence>
<proteinExistence type="predicted"/>
<accession>A0A1I2LPT1</accession>
<organism evidence="2 3">
    <name type="scientific">Actinacidiphila alni</name>
    <dbReference type="NCBI Taxonomy" id="380248"/>
    <lineage>
        <taxon>Bacteria</taxon>
        <taxon>Bacillati</taxon>
        <taxon>Actinomycetota</taxon>
        <taxon>Actinomycetes</taxon>
        <taxon>Kitasatosporales</taxon>
        <taxon>Streptomycetaceae</taxon>
        <taxon>Actinacidiphila</taxon>
    </lineage>
</organism>
<dbReference type="Proteomes" id="UP000199323">
    <property type="component" value="Unassembled WGS sequence"/>
</dbReference>
<reference evidence="2 3" key="1">
    <citation type="submission" date="2016-10" db="EMBL/GenBank/DDBJ databases">
        <authorList>
            <person name="de Groot N.N."/>
        </authorList>
    </citation>
    <scope>NUCLEOTIDE SEQUENCE [LARGE SCALE GENOMIC DNA]</scope>
    <source>
        <strain evidence="2 3">CGMCC 4.3510</strain>
    </source>
</reference>
<protein>
    <submittedName>
        <fullName evidence="2">Uncharacterized protein</fullName>
    </submittedName>
</protein>